<dbReference type="EMBL" id="FMZB01000008">
    <property type="protein sequence ID" value="SDD24334.1"/>
    <property type="molecule type" value="Genomic_DNA"/>
</dbReference>
<dbReference type="Pfam" id="PF00078">
    <property type="entry name" value="RVT_1"/>
    <property type="match status" value="1"/>
</dbReference>
<dbReference type="PROSITE" id="PS50878">
    <property type="entry name" value="RT_POL"/>
    <property type="match status" value="1"/>
</dbReference>
<keyword evidence="3" id="KW-1185">Reference proteome</keyword>
<protein>
    <submittedName>
        <fullName evidence="2">Reverse transcriptase (RNA-dependent DNA polymerase)</fullName>
    </submittedName>
</protein>
<organism evidence="2 3">
    <name type="scientific">Terribacillus halophilus</name>
    <dbReference type="NCBI Taxonomy" id="361279"/>
    <lineage>
        <taxon>Bacteria</taxon>
        <taxon>Bacillati</taxon>
        <taxon>Bacillota</taxon>
        <taxon>Bacilli</taxon>
        <taxon>Bacillales</taxon>
        <taxon>Bacillaceae</taxon>
        <taxon>Terribacillus</taxon>
    </lineage>
</organism>
<dbReference type="InterPro" id="IPR051083">
    <property type="entry name" value="GrpII_Intron_Splice-Mob/Def"/>
</dbReference>
<dbReference type="PANTHER" id="PTHR34047">
    <property type="entry name" value="NUCLEAR INTRON MATURASE 1, MITOCHONDRIAL-RELATED"/>
    <property type="match status" value="1"/>
</dbReference>
<dbReference type="InterPro" id="IPR000477">
    <property type="entry name" value="RT_dom"/>
</dbReference>
<accession>A0A1G6T626</accession>
<sequence>MEVIIIKTIRSSHKINRNNRTVLVPDQEQSKVYTKIKDEIRNKYNIKSTGRDLIIKELISHFIQGDYLKYSLPNINLNIIRTDIKNFFPSINKHSLYRKLNNSNMLSNHTLQIIKQSSFTKRISGVPLGLQFSSDLAELYLEDFDLDIKKHFNPLAYFRYVDDIIILRYDLAQSPQEQQSRKQQDLMFLDEVFRKYSLQRNVKKTQFSYYTTSNNFKKELDFDFLGYNFKSQDKLLSIGISHSKDRKLRQRINLLFREYNKSSKNKEDFWRLYYKLKNTVFGIISYDKRGMKFKFGLGYNYRFVNNNDNISELSNFIKQLIYALKLSSNKTHTLLSIINYHNRPIDLLKKRYNYISITDNQKEQIANRLKISNLPNNKNFAKRLFYELYVK</sequence>
<dbReference type="Proteomes" id="UP000198666">
    <property type="component" value="Unassembled WGS sequence"/>
</dbReference>
<keyword evidence="2" id="KW-0548">Nucleotidyltransferase</keyword>
<dbReference type="GO" id="GO:0003964">
    <property type="term" value="F:RNA-directed DNA polymerase activity"/>
    <property type="evidence" value="ECO:0007669"/>
    <property type="project" value="UniProtKB-KW"/>
</dbReference>
<evidence type="ECO:0000313" key="2">
    <source>
        <dbReference type="EMBL" id="SDD24334.1"/>
    </source>
</evidence>
<dbReference type="InterPro" id="IPR043502">
    <property type="entry name" value="DNA/RNA_pol_sf"/>
</dbReference>
<dbReference type="AlphaFoldDB" id="A0A1G6T626"/>
<dbReference type="RefSeq" id="WP_093727896.1">
    <property type="nucleotide sequence ID" value="NZ_FMZB01000008.1"/>
</dbReference>
<keyword evidence="2" id="KW-0695">RNA-directed DNA polymerase</keyword>
<keyword evidence="2" id="KW-0808">Transferase</keyword>
<dbReference type="CDD" id="cd01646">
    <property type="entry name" value="RT_Bac_retron_I"/>
    <property type="match status" value="1"/>
</dbReference>
<feature type="domain" description="Reverse transcriptase" evidence="1">
    <location>
        <begin position="1"/>
        <end position="229"/>
    </location>
</feature>
<evidence type="ECO:0000313" key="3">
    <source>
        <dbReference type="Proteomes" id="UP000198666"/>
    </source>
</evidence>
<dbReference type="OrthoDB" id="9788687at2"/>
<name>A0A1G6T626_9BACI</name>
<dbReference type="SUPFAM" id="SSF56672">
    <property type="entry name" value="DNA/RNA polymerases"/>
    <property type="match status" value="1"/>
</dbReference>
<proteinExistence type="predicted"/>
<reference evidence="3" key="1">
    <citation type="submission" date="2016-10" db="EMBL/GenBank/DDBJ databases">
        <authorList>
            <person name="Varghese N."/>
            <person name="Submissions S."/>
        </authorList>
    </citation>
    <scope>NUCLEOTIDE SEQUENCE [LARGE SCALE GENOMIC DNA]</scope>
    <source>
        <strain evidence="3">DSM 21620</strain>
    </source>
</reference>
<dbReference type="PANTHER" id="PTHR34047:SF8">
    <property type="entry name" value="PROTEIN YKFC"/>
    <property type="match status" value="1"/>
</dbReference>
<gene>
    <name evidence="2" type="ORF">SAMN05421663_10856</name>
</gene>
<evidence type="ECO:0000259" key="1">
    <source>
        <dbReference type="PROSITE" id="PS50878"/>
    </source>
</evidence>